<keyword evidence="4" id="KW-1185">Reference proteome</keyword>
<dbReference type="InterPro" id="IPR001753">
    <property type="entry name" value="Enoyl-CoA_hydra/iso"/>
</dbReference>
<organism evidence="3 4">
    <name type="scientific">Seohaeicola zhoushanensis</name>
    <dbReference type="NCBI Taxonomy" id="1569283"/>
    <lineage>
        <taxon>Bacteria</taxon>
        <taxon>Pseudomonadati</taxon>
        <taxon>Pseudomonadota</taxon>
        <taxon>Alphaproteobacteria</taxon>
        <taxon>Rhodobacterales</taxon>
        <taxon>Roseobacteraceae</taxon>
        <taxon>Seohaeicola</taxon>
    </lineage>
</organism>
<accession>A0A8J3GTD7</accession>
<dbReference type="PANTHER" id="PTHR43459:SF1">
    <property type="entry name" value="EG:BACN32G11.4 PROTEIN"/>
    <property type="match status" value="1"/>
</dbReference>
<dbReference type="Proteomes" id="UP000626220">
    <property type="component" value="Unassembled WGS sequence"/>
</dbReference>
<dbReference type="RefSeq" id="WP_189678244.1">
    <property type="nucleotide sequence ID" value="NZ_BNCJ01000001.1"/>
</dbReference>
<evidence type="ECO:0000313" key="4">
    <source>
        <dbReference type="Proteomes" id="UP000626220"/>
    </source>
</evidence>
<evidence type="ECO:0000313" key="3">
    <source>
        <dbReference type="EMBL" id="GHF34792.1"/>
    </source>
</evidence>
<dbReference type="EMBL" id="BNCJ01000001">
    <property type="protein sequence ID" value="GHF34792.1"/>
    <property type="molecule type" value="Genomic_DNA"/>
</dbReference>
<dbReference type="NCBIfam" id="NF005700">
    <property type="entry name" value="PRK07511.1"/>
    <property type="match status" value="1"/>
</dbReference>
<dbReference type="InterPro" id="IPR029045">
    <property type="entry name" value="ClpP/crotonase-like_dom_sf"/>
</dbReference>
<evidence type="ECO:0000256" key="2">
    <source>
        <dbReference type="RuleBase" id="RU003707"/>
    </source>
</evidence>
<dbReference type="AlphaFoldDB" id="A0A8J3GTD7"/>
<sequence length="258" mass="27216">MTLARIDDRGDRLVVVNMNPTRRGALSPDLYAAINEATWQATEKRIRGVILTSEGGFFCAGGDLNTLIERRKLTEPERRDKIDGLHGIIRAIRACPVPVIAAVEGGAAGAGVSVALACDMIVAAAGSKFTASYVKAGLVPDGGLTATFARTLPRPLAMEMCLLARPVTAERMAQLGVVNAVVPEGETEAEANALADALSAGPREAQSVIRTLVSEAYDTEEAAQLDRERDAMARAQGGAEAGEGISAFLEKRKPDFNL</sequence>
<proteinExistence type="inferred from homology"/>
<dbReference type="PROSITE" id="PS00166">
    <property type="entry name" value="ENOYL_COA_HYDRATASE"/>
    <property type="match status" value="1"/>
</dbReference>
<gene>
    <name evidence="3" type="ORF">GCM10017056_02820</name>
</gene>
<comment type="caution">
    <text evidence="3">The sequence shown here is derived from an EMBL/GenBank/DDBJ whole genome shotgun (WGS) entry which is preliminary data.</text>
</comment>
<reference evidence="3" key="1">
    <citation type="journal article" date="2014" name="Int. J. Syst. Evol. Microbiol.">
        <title>Complete genome sequence of Corynebacterium casei LMG S-19264T (=DSM 44701T), isolated from a smear-ripened cheese.</title>
        <authorList>
            <consortium name="US DOE Joint Genome Institute (JGI-PGF)"/>
            <person name="Walter F."/>
            <person name="Albersmeier A."/>
            <person name="Kalinowski J."/>
            <person name="Ruckert C."/>
        </authorList>
    </citation>
    <scope>NUCLEOTIDE SEQUENCE</scope>
    <source>
        <strain evidence="3">KCTC 42650</strain>
    </source>
</reference>
<protein>
    <submittedName>
        <fullName evidence="3">Enoyl-CoA hydratase</fullName>
    </submittedName>
</protein>
<dbReference type="NCBIfam" id="NF046063">
    <property type="entry name" value="oxepin_alt"/>
    <property type="match status" value="1"/>
</dbReference>
<dbReference type="InterPro" id="IPR014748">
    <property type="entry name" value="Enoyl-CoA_hydra_C"/>
</dbReference>
<comment type="similarity">
    <text evidence="1 2">Belongs to the enoyl-CoA hydratase/isomerase family.</text>
</comment>
<name>A0A8J3GTD7_9RHOB</name>
<dbReference type="Gene3D" id="3.90.226.10">
    <property type="entry name" value="2-enoyl-CoA Hydratase, Chain A, domain 1"/>
    <property type="match status" value="1"/>
</dbReference>
<dbReference type="Pfam" id="PF00378">
    <property type="entry name" value="ECH_1"/>
    <property type="match status" value="1"/>
</dbReference>
<dbReference type="GO" id="GO:0003824">
    <property type="term" value="F:catalytic activity"/>
    <property type="evidence" value="ECO:0007669"/>
    <property type="project" value="InterPro"/>
</dbReference>
<dbReference type="InterPro" id="IPR018376">
    <property type="entry name" value="Enoyl-CoA_hyd/isom_CS"/>
</dbReference>
<evidence type="ECO:0000256" key="1">
    <source>
        <dbReference type="ARBA" id="ARBA00005254"/>
    </source>
</evidence>
<reference evidence="3" key="2">
    <citation type="submission" date="2020-09" db="EMBL/GenBank/DDBJ databases">
        <authorList>
            <person name="Sun Q."/>
            <person name="Kim S."/>
        </authorList>
    </citation>
    <scope>NUCLEOTIDE SEQUENCE</scope>
    <source>
        <strain evidence="3">KCTC 42650</strain>
    </source>
</reference>
<dbReference type="CDD" id="cd06558">
    <property type="entry name" value="crotonase-like"/>
    <property type="match status" value="1"/>
</dbReference>
<dbReference type="PANTHER" id="PTHR43459">
    <property type="entry name" value="ENOYL-COA HYDRATASE"/>
    <property type="match status" value="1"/>
</dbReference>
<dbReference type="Gene3D" id="1.10.12.10">
    <property type="entry name" value="Lyase 2-enoyl-coa Hydratase, Chain A, domain 2"/>
    <property type="match status" value="1"/>
</dbReference>
<dbReference type="SUPFAM" id="SSF52096">
    <property type="entry name" value="ClpP/crotonase"/>
    <property type="match status" value="1"/>
</dbReference>